<evidence type="ECO:0000256" key="1">
    <source>
        <dbReference type="SAM" id="MobiDB-lite"/>
    </source>
</evidence>
<dbReference type="Proteomes" id="UP000242164">
    <property type="component" value="Unassembled WGS sequence"/>
</dbReference>
<name>A0AAX2CEP1_9BACI</name>
<evidence type="ECO:0008006" key="4">
    <source>
        <dbReference type="Google" id="ProtNLM"/>
    </source>
</evidence>
<dbReference type="SUPFAM" id="SSF56059">
    <property type="entry name" value="Glutathione synthetase ATP-binding domain-like"/>
    <property type="match status" value="1"/>
</dbReference>
<dbReference type="InterPro" id="IPR026838">
    <property type="entry name" value="YheC/D"/>
</dbReference>
<gene>
    <name evidence="2" type="ORF">BCB44BAC_00769</name>
</gene>
<feature type="region of interest" description="Disordered" evidence="1">
    <location>
        <begin position="453"/>
        <end position="477"/>
    </location>
</feature>
<protein>
    <recommendedName>
        <fullName evidence="4">YheC/YheD family protein</fullName>
    </recommendedName>
</protein>
<dbReference type="AlphaFoldDB" id="A0AAX2CEP1"/>
<organism evidence="2 3">
    <name type="scientific">Bacillus cytotoxicus</name>
    <dbReference type="NCBI Taxonomy" id="580165"/>
    <lineage>
        <taxon>Bacteria</taxon>
        <taxon>Bacillati</taxon>
        <taxon>Bacillota</taxon>
        <taxon>Bacilli</taxon>
        <taxon>Bacillales</taxon>
        <taxon>Bacillaceae</taxon>
        <taxon>Bacillus</taxon>
        <taxon>Bacillus cereus group</taxon>
    </lineage>
</organism>
<dbReference type="Gene3D" id="3.30.470.20">
    <property type="entry name" value="ATP-grasp fold, B domain"/>
    <property type="match status" value="1"/>
</dbReference>
<evidence type="ECO:0000313" key="2">
    <source>
        <dbReference type="EMBL" id="SCL85527.1"/>
    </source>
</evidence>
<proteinExistence type="predicted"/>
<sequence length="477" mass="55410">MKEQTYTLHISEKHPNSITLPYIFSNNRSLSSLSFGIRSVSFTNIETHYTLANEITIGKQLSQNLLLPPVPTIHAFMQEETIILGPLLGIFTTRFTESKTAPLGSRSTMFTDLLTPSCSLQPLVFLFGSQHINWDEETIAGFFFLEGKWEQHTIPFPNVIYDRLPNRKAEAYKPIARAKKRLQTKYTIPWFNPGFFDKWDIHKLLMKEENIASFLPRTESFQHFEQVERLLSTYKYVYLKPMHGSFGRNIYQIFYSQTENKYYCRYRQNEQNKFRKYHSLETLMNHILSGHDLKQFIVQQGIPLLRFDGQPMDFRIHTNKNHVGNWQVSTIVAKVAGRGSMTTHMNSGGNVKLLHEIFADPTEQVRITNRLSHAALTLSSVLDQHISGNIGEIGFDIGLDKDENPWLFEANSKPGRSIFQEEKLKEQSEQTRQLFYEYALYLTEHAFVFPKTKTQENETELPKTNLPSTPLILNRER</sequence>
<reference evidence="2 3" key="1">
    <citation type="submission" date="2016-08" db="EMBL/GenBank/DDBJ databases">
        <authorList>
            <person name="Loux V."/>
            <person name="Rue O."/>
        </authorList>
    </citation>
    <scope>NUCLEOTIDE SEQUENCE [LARGE SCALE GENOMIC DNA]</scope>
    <source>
        <strain evidence="2 3">AFSSA_08CEB44bac</strain>
    </source>
</reference>
<accession>A0AAX2CEP1</accession>
<dbReference type="Pfam" id="PF14398">
    <property type="entry name" value="ATPgrasp_YheCD"/>
    <property type="match status" value="1"/>
</dbReference>
<dbReference type="RefSeq" id="WP_087097865.1">
    <property type="nucleotide sequence ID" value="NZ_CP066179.1"/>
</dbReference>
<dbReference type="EMBL" id="FMIK01000017">
    <property type="protein sequence ID" value="SCL85527.1"/>
    <property type="molecule type" value="Genomic_DNA"/>
</dbReference>
<comment type="caution">
    <text evidence="2">The sequence shown here is derived from an EMBL/GenBank/DDBJ whole genome shotgun (WGS) entry which is preliminary data.</text>
</comment>
<evidence type="ECO:0000313" key="3">
    <source>
        <dbReference type="Proteomes" id="UP000242164"/>
    </source>
</evidence>